<evidence type="ECO:0000256" key="2">
    <source>
        <dbReference type="ARBA" id="ARBA00022670"/>
    </source>
</evidence>
<dbReference type="PROSITE" id="PS50106">
    <property type="entry name" value="PDZ"/>
    <property type="match status" value="1"/>
</dbReference>
<gene>
    <name evidence="6" type="ORF">Thini_3383</name>
</gene>
<dbReference type="FunFam" id="2.40.10.10:FF:000001">
    <property type="entry name" value="Periplasmic serine protease DegS"/>
    <property type="match status" value="1"/>
</dbReference>
<dbReference type="Gene3D" id="2.40.10.10">
    <property type="entry name" value="Trypsin-like serine proteases"/>
    <property type="match status" value="2"/>
</dbReference>
<dbReference type="SMART" id="SM00228">
    <property type="entry name" value="PDZ"/>
    <property type="match status" value="1"/>
</dbReference>
<reference evidence="7" key="1">
    <citation type="journal article" date="2011" name="Stand. Genomic Sci.">
        <title>Genome sequence of the filamentous, gliding Thiothrix nivea neotype strain (JP2(T)).</title>
        <authorList>
            <person name="Lapidus A."/>
            <person name="Nolan M."/>
            <person name="Lucas S."/>
            <person name="Glavina Del Rio T."/>
            <person name="Tice H."/>
            <person name="Cheng J.F."/>
            <person name="Tapia R."/>
            <person name="Han C."/>
            <person name="Goodwin L."/>
            <person name="Pitluck S."/>
            <person name="Liolios K."/>
            <person name="Pagani I."/>
            <person name="Ivanova N."/>
            <person name="Huntemann M."/>
            <person name="Mavromatis K."/>
            <person name="Mikhailova N."/>
            <person name="Pati A."/>
            <person name="Chen A."/>
            <person name="Palaniappan K."/>
            <person name="Land M."/>
            <person name="Brambilla E.M."/>
            <person name="Rohde M."/>
            <person name="Abt B."/>
            <person name="Verbarg S."/>
            <person name="Goker M."/>
            <person name="Bristow J."/>
            <person name="Eisen J.A."/>
            <person name="Markowitz V."/>
            <person name="Hugenholtz P."/>
            <person name="Kyrpides N.C."/>
            <person name="Klenk H.P."/>
            <person name="Woyke T."/>
        </authorList>
    </citation>
    <scope>NUCLEOTIDE SEQUENCE [LARGE SCALE GENOMIC DNA]</scope>
    <source>
        <strain evidence="7">ATCC 35100 / DSM 5205 / JP2</strain>
    </source>
</reference>
<evidence type="ECO:0000256" key="3">
    <source>
        <dbReference type="ARBA" id="ARBA00022801"/>
    </source>
</evidence>
<dbReference type="EMBL" id="JH651384">
    <property type="protein sequence ID" value="EIJ35895.1"/>
    <property type="molecule type" value="Genomic_DNA"/>
</dbReference>
<dbReference type="GO" id="GO:0006508">
    <property type="term" value="P:proteolysis"/>
    <property type="evidence" value="ECO:0007669"/>
    <property type="project" value="UniProtKB-KW"/>
</dbReference>
<dbReference type="SUPFAM" id="SSF50156">
    <property type="entry name" value="PDZ domain-like"/>
    <property type="match status" value="1"/>
</dbReference>
<evidence type="ECO:0000256" key="4">
    <source>
        <dbReference type="ARBA" id="ARBA00022825"/>
    </source>
</evidence>
<dbReference type="AlphaFoldDB" id="A0A656HLK6"/>
<organism evidence="6 7">
    <name type="scientific">Thiothrix nivea (strain ATCC 35100 / DSM 5205 / JP2)</name>
    <dbReference type="NCBI Taxonomy" id="870187"/>
    <lineage>
        <taxon>Bacteria</taxon>
        <taxon>Pseudomonadati</taxon>
        <taxon>Pseudomonadota</taxon>
        <taxon>Gammaproteobacteria</taxon>
        <taxon>Thiotrichales</taxon>
        <taxon>Thiotrichaceae</taxon>
        <taxon>Thiothrix</taxon>
    </lineage>
</organism>
<dbReference type="GO" id="GO:0004252">
    <property type="term" value="F:serine-type endopeptidase activity"/>
    <property type="evidence" value="ECO:0007669"/>
    <property type="project" value="InterPro"/>
</dbReference>
<sequence length="373" mass="39877">MTENRALNLFLWILLGILLLWVAQPVWTPWLRGAPPAVEPRPVQVRGDLAADEQATISIFEQNSPSVVYITTVERVVSLWSRNVQEIPSGTGTGFVWDKFGHIVTNYHVVEGHKSAKVRLSDQRLFDASVVGASPEHDLAVLQLQETADTPPPVQVGSSSDLRVGQKVLAIGNPFGLDHTLTTGVISALRRSIDSDDGSMDGLIQTDAAINPGNSGGPLLDSAGRLIGVNVAIYSPSGASAGIGFAIPVDVVNRVIPRLVKDGRYTRPILGVSVDDSISETINEKLGTQGVLVLQVQPGSPAASAGIRPTGLTRNDDLLLGDIIQAIDGQPITSVNELNSVLDNYPRNSRVNVRLLRGGKQQLEVDVVLSLVR</sequence>
<dbReference type="PANTHER" id="PTHR43343">
    <property type="entry name" value="PEPTIDASE S12"/>
    <property type="match status" value="1"/>
</dbReference>
<proteinExistence type="inferred from homology"/>
<dbReference type="InterPro" id="IPR036034">
    <property type="entry name" value="PDZ_sf"/>
</dbReference>
<keyword evidence="2" id="KW-0645">Protease</keyword>
<dbReference type="Gene3D" id="2.30.42.10">
    <property type="match status" value="1"/>
</dbReference>
<dbReference type="InterPro" id="IPR001940">
    <property type="entry name" value="Peptidase_S1C"/>
</dbReference>
<comment type="similarity">
    <text evidence="1">Belongs to the peptidase S1C family.</text>
</comment>
<evidence type="ECO:0000259" key="5">
    <source>
        <dbReference type="PROSITE" id="PS50106"/>
    </source>
</evidence>
<evidence type="ECO:0000313" key="6">
    <source>
        <dbReference type="EMBL" id="EIJ35895.1"/>
    </source>
</evidence>
<dbReference type="SUPFAM" id="SSF50494">
    <property type="entry name" value="Trypsin-like serine proteases"/>
    <property type="match status" value="1"/>
</dbReference>
<dbReference type="PRINTS" id="PR00834">
    <property type="entry name" value="PROTEASES2C"/>
</dbReference>
<dbReference type="OrthoDB" id="9758917at2"/>
<evidence type="ECO:0000313" key="7">
    <source>
        <dbReference type="Proteomes" id="UP000005317"/>
    </source>
</evidence>
<protein>
    <submittedName>
        <fullName evidence="6">DegP2 peptidase</fullName>
    </submittedName>
</protein>
<dbReference type="Pfam" id="PF13180">
    <property type="entry name" value="PDZ_2"/>
    <property type="match status" value="1"/>
</dbReference>
<keyword evidence="3" id="KW-0378">Hydrolase</keyword>
<dbReference type="InterPro" id="IPR043504">
    <property type="entry name" value="Peptidase_S1_PA_chymotrypsin"/>
</dbReference>
<keyword evidence="7" id="KW-1185">Reference proteome</keyword>
<dbReference type="Pfam" id="PF13365">
    <property type="entry name" value="Trypsin_2"/>
    <property type="match status" value="1"/>
</dbReference>
<dbReference type="InterPro" id="IPR009003">
    <property type="entry name" value="Peptidase_S1_PA"/>
</dbReference>
<dbReference type="Proteomes" id="UP000005317">
    <property type="component" value="Unassembled WGS sequence"/>
</dbReference>
<dbReference type="PANTHER" id="PTHR43343:SF3">
    <property type="entry name" value="PROTEASE DO-LIKE 8, CHLOROPLASTIC"/>
    <property type="match status" value="1"/>
</dbReference>
<dbReference type="InterPro" id="IPR051201">
    <property type="entry name" value="Chloro_Bact_Ser_Proteases"/>
</dbReference>
<accession>A0A656HLK6</accession>
<name>A0A656HLK6_THINJ</name>
<evidence type="ECO:0000256" key="1">
    <source>
        <dbReference type="ARBA" id="ARBA00010541"/>
    </source>
</evidence>
<keyword evidence="4" id="KW-0720">Serine protease</keyword>
<dbReference type="InterPro" id="IPR001478">
    <property type="entry name" value="PDZ"/>
</dbReference>
<feature type="domain" description="PDZ" evidence="5">
    <location>
        <begin position="259"/>
        <end position="359"/>
    </location>
</feature>
<dbReference type="RefSeq" id="WP_002709789.1">
    <property type="nucleotide sequence ID" value="NZ_JH651384.1"/>
</dbReference>